<comment type="caution">
    <text evidence="10">The sequence shown here is derived from an EMBL/GenBank/DDBJ whole genome shotgun (WGS) entry which is preliminary data.</text>
</comment>
<sequence>MVRTKQTATSRFGGRVNTPSVTSSSYFHDGSNAYSSGISSQSQSLINNLRSGRDHGLVEYSSQFYIPSQNTAGTFEKSSNPNLFTSQGSTTSGVLTQSQSNRLEVVRRPKPSAIKTMKRARIESSIKKRRYRPGTRALMEIRKLQRTCHLLMKRAPFFRVVKDIVRSCSKGIDYKIQSEAINCLQEASEAFLITIFEASNMCAIHGKRVTLMPADLLLVQNVLSLFNVQLGGNR</sequence>
<evidence type="ECO:0000256" key="8">
    <source>
        <dbReference type="SAM" id="MobiDB-lite"/>
    </source>
</evidence>
<feature type="compositionally biased region" description="Polar residues" evidence="8">
    <location>
        <begin position="1"/>
        <end position="10"/>
    </location>
</feature>
<evidence type="ECO:0000313" key="10">
    <source>
        <dbReference type="EMBL" id="CAD5229171.1"/>
    </source>
</evidence>
<evidence type="ECO:0000256" key="6">
    <source>
        <dbReference type="ARBA" id="ARBA00023242"/>
    </source>
</evidence>
<evidence type="ECO:0000256" key="4">
    <source>
        <dbReference type="ARBA" id="ARBA00022454"/>
    </source>
</evidence>
<comment type="subcellular location">
    <subcellularLocation>
        <location evidence="2">Chromosome</location>
    </subcellularLocation>
    <subcellularLocation>
        <location evidence="1">Nucleus</location>
    </subcellularLocation>
</comment>
<dbReference type="GO" id="GO:0005634">
    <property type="term" value="C:nucleus"/>
    <property type="evidence" value="ECO:0007669"/>
    <property type="project" value="UniProtKB-SubCell"/>
</dbReference>
<comment type="similarity">
    <text evidence="3">Belongs to the histone H3 family.</text>
</comment>
<keyword evidence="4" id="KW-0158">Chromosome</keyword>
<keyword evidence="11" id="KW-1185">Reference proteome</keyword>
<dbReference type="InterPro" id="IPR007125">
    <property type="entry name" value="H2A/H2B/H3"/>
</dbReference>
<evidence type="ECO:0000313" key="11">
    <source>
        <dbReference type="Proteomes" id="UP000614601"/>
    </source>
</evidence>
<dbReference type="GO" id="GO:0000786">
    <property type="term" value="C:nucleosome"/>
    <property type="evidence" value="ECO:0007669"/>
    <property type="project" value="UniProtKB-KW"/>
</dbReference>
<dbReference type="PANTHER" id="PTHR45810">
    <property type="entry name" value="HISTONE H3.2"/>
    <property type="match status" value="1"/>
</dbReference>
<keyword evidence="6" id="KW-0539">Nucleus</keyword>
<evidence type="ECO:0000259" key="9">
    <source>
        <dbReference type="Pfam" id="PF00125"/>
    </source>
</evidence>
<evidence type="ECO:0000256" key="3">
    <source>
        <dbReference type="ARBA" id="ARBA00010343"/>
    </source>
</evidence>
<dbReference type="GO" id="GO:0046982">
    <property type="term" value="F:protein heterodimerization activity"/>
    <property type="evidence" value="ECO:0007669"/>
    <property type="project" value="InterPro"/>
</dbReference>
<dbReference type="EMBL" id="CAJFCW020000006">
    <property type="protein sequence ID" value="CAG9125940.1"/>
    <property type="molecule type" value="Genomic_DNA"/>
</dbReference>
<accession>A0A811LL10</accession>
<keyword evidence="7" id="KW-0544">Nucleosome core</keyword>
<dbReference type="PANTHER" id="PTHR45810:SF17">
    <property type="entry name" value="HISTONE H3-LIKE CENTROMERIC PROTEIN A"/>
    <property type="match status" value="1"/>
</dbReference>
<dbReference type="Proteomes" id="UP000783686">
    <property type="component" value="Unassembled WGS sequence"/>
</dbReference>
<dbReference type="InterPro" id="IPR009072">
    <property type="entry name" value="Histone-fold"/>
</dbReference>
<dbReference type="CDD" id="cd22911">
    <property type="entry name" value="HFD_H3"/>
    <property type="match status" value="1"/>
</dbReference>
<dbReference type="Pfam" id="PF00125">
    <property type="entry name" value="Histone"/>
    <property type="match status" value="1"/>
</dbReference>
<feature type="domain" description="Core Histone H2A/H2B/H3" evidence="9">
    <location>
        <begin position="133"/>
        <end position="218"/>
    </location>
</feature>
<reference evidence="10" key="1">
    <citation type="submission" date="2020-09" db="EMBL/GenBank/DDBJ databases">
        <authorList>
            <person name="Kikuchi T."/>
        </authorList>
    </citation>
    <scope>NUCLEOTIDE SEQUENCE</scope>
    <source>
        <strain evidence="10">SH1</strain>
    </source>
</reference>
<gene>
    <name evidence="10" type="ORF">BOKJ2_LOCUS13230</name>
</gene>
<dbReference type="OrthoDB" id="4025405at2759"/>
<evidence type="ECO:0000256" key="7">
    <source>
        <dbReference type="ARBA" id="ARBA00023269"/>
    </source>
</evidence>
<evidence type="ECO:0000256" key="1">
    <source>
        <dbReference type="ARBA" id="ARBA00004123"/>
    </source>
</evidence>
<dbReference type="SMART" id="SM00428">
    <property type="entry name" value="H3"/>
    <property type="match status" value="1"/>
</dbReference>
<feature type="region of interest" description="Disordered" evidence="8">
    <location>
        <begin position="1"/>
        <end position="22"/>
    </location>
</feature>
<evidence type="ECO:0000256" key="5">
    <source>
        <dbReference type="ARBA" id="ARBA00023125"/>
    </source>
</evidence>
<protein>
    <recommendedName>
        <fullName evidence="9">Core Histone H2A/H2B/H3 domain-containing protein</fullName>
    </recommendedName>
</protein>
<organism evidence="10 11">
    <name type="scientific">Bursaphelenchus okinawaensis</name>
    <dbReference type="NCBI Taxonomy" id="465554"/>
    <lineage>
        <taxon>Eukaryota</taxon>
        <taxon>Metazoa</taxon>
        <taxon>Ecdysozoa</taxon>
        <taxon>Nematoda</taxon>
        <taxon>Chromadorea</taxon>
        <taxon>Rhabditida</taxon>
        <taxon>Tylenchina</taxon>
        <taxon>Tylenchomorpha</taxon>
        <taxon>Aphelenchoidea</taxon>
        <taxon>Aphelenchoididae</taxon>
        <taxon>Bursaphelenchus</taxon>
    </lineage>
</organism>
<dbReference type="GO" id="GO:0030527">
    <property type="term" value="F:structural constituent of chromatin"/>
    <property type="evidence" value="ECO:0007669"/>
    <property type="project" value="InterPro"/>
</dbReference>
<dbReference type="AlphaFoldDB" id="A0A811LL10"/>
<dbReference type="Proteomes" id="UP000614601">
    <property type="component" value="Unassembled WGS sequence"/>
</dbReference>
<dbReference type="GO" id="GO:0003677">
    <property type="term" value="F:DNA binding"/>
    <property type="evidence" value="ECO:0007669"/>
    <property type="project" value="UniProtKB-KW"/>
</dbReference>
<keyword evidence="5" id="KW-0238">DNA-binding</keyword>
<evidence type="ECO:0000256" key="2">
    <source>
        <dbReference type="ARBA" id="ARBA00004286"/>
    </source>
</evidence>
<dbReference type="InterPro" id="IPR000164">
    <property type="entry name" value="Histone_H3/CENP-A"/>
</dbReference>
<dbReference type="EMBL" id="CAJFDH010000006">
    <property type="protein sequence ID" value="CAD5229171.1"/>
    <property type="molecule type" value="Genomic_DNA"/>
</dbReference>
<dbReference type="Gene3D" id="1.10.20.10">
    <property type="entry name" value="Histone, subunit A"/>
    <property type="match status" value="1"/>
</dbReference>
<dbReference type="SUPFAM" id="SSF47113">
    <property type="entry name" value="Histone-fold"/>
    <property type="match status" value="1"/>
</dbReference>
<name>A0A811LL10_9BILA</name>
<proteinExistence type="inferred from homology"/>